<dbReference type="Gene3D" id="3.30.70.100">
    <property type="match status" value="1"/>
</dbReference>
<dbReference type="EMBL" id="LCFK01000052">
    <property type="protein sequence ID" value="KKS92089.1"/>
    <property type="molecule type" value="Genomic_DNA"/>
</dbReference>
<accession>A0A0G1D340</accession>
<evidence type="ECO:0000313" key="2">
    <source>
        <dbReference type="EMBL" id="KKS92089.1"/>
    </source>
</evidence>
<sequence length="84" mass="9415">MFNFLKPKSSPKSDIQKLESEILKLSGLHCTSCAVNIDLALEDLPSVKAKTNYAKSETKIEYNPGKVTLDEIHFVIRDLGYSIE</sequence>
<dbReference type="GO" id="GO:0046872">
    <property type="term" value="F:metal ion binding"/>
    <property type="evidence" value="ECO:0007669"/>
    <property type="project" value="InterPro"/>
</dbReference>
<dbReference type="InterPro" id="IPR006121">
    <property type="entry name" value="HMA_dom"/>
</dbReference>
<dbReference type="CDD" id="cd00371">
    <property type="entry name" value="HMA"/>
    <property type="match status" value="1"/>
</dbReference>
<dbReference type="AlphaFoldDB" id="A0A0G1D340"/>
<dbReference type="Proteomes" id="UP000033980">
    <property type="component" value="Unassembled WGS sequence"/>
</dbReference>
<feature type="domain" description="HMA" evidence="1">
    <location>
        <begin position="19"/>
        <end position="84"/>
    </location>
</feature>
<comment type="caution">
    <text evidence="2">The sequence shown here is derived from an EMBL/GenBank/DDBJ whole genome shotgun (WGS) entry which is preliminary data.</text>
</comment>
<organism evidence="2 3">
    <name type="scientific">Candidatus Collierbacteria bacterium GW2011_GWC2_43_12</name>
    <dbReference type="NCBI Taxonomy" id="1618390"/>
    <lineage>
        <taxon>Bacteria</taxon>
        <taxon>Candidatus Collieribacteriota</taxon>
    </lineage>
</organism>
<dbReference type="SUPFAM" id="SSF55008">
    <property type="entry name" value="HMA, heavy metal-associated domain"/>
    <property type="match status" value="1"/>
</dbReference>
<evidence type="ECO:0000313" key="3">
    <source>
        <dbReference type="Proteomes" id="UP000033980"/>
    </source>
</evidence>
<gene>
    <name evidence="2" type="ORF">UV68_C0052G0008</name>
</gene>
<protein>
    <submittedName>
        <fullName evidence="2">Heavy metal translocating P-type ATPase</fullName>
    </submittedName>
</protein>
<dbReference type="Pfam" id="PF00403">
    <property type="entry name" value="HMA"/>
    <property type="match status" value="1"/>
</dbReference>
<reference evidence="2 3" key="1">
    <citation type="journal article" date="2015" name="Nature">
        <title>rRNA introns, odd ribosomes, and small enigmatic genomes across a large radiation of phyla.</title>
        <authorList>
            <person name="Brown C.T."/>
            <person name="Hug L.A."/>
            <person name="Thomas B.C."/>
            <person name="Sharon I."/>
            <person name="Castelle C.J."/>
            <person name="Singh A."/>
            <person name="Wilkins M.J."/>
            <person name="Williams K.H."/>
            <person name="Banfield J.F."/>
        </authorList>
    </citation>
    <scope>NUCLEOTIDE SEQUENCE [LARGE SCALE GENOMIC DNA]</scope>
</reference>
<evidence type="ECO:0000259" key="1">
    <source>
        <dbReference type="PROSITE" id="PS50846"/>
    </source>
</evidence>
<name>A0A0G1D340_9BACT</name>
<dbReference type="InterPro" id="IPR036163">
    <property type="entry name" value="HMA_dom_sf"/>
</dbReference>
<dbReference type="PROSITE" id="PS50846">
    <property type="entry name" value="HMA_2"/>
    <property type="match status" value="1"/>
</dbReference>
<proteinExistence type="predicted"/>